<dbReference type="AlphaFoldDB" id="A0A7W6FW46"/>
<organism evidence="1 2">
    <name type="scientific">Aureimonas phyllosphaerae</name>
    <dbReference type="NCBI Taxonomy" id="1166078"/>
    <lineage>
        <taxon>Bacteria</taxon>
        <taxon>Pseudomonadati</taxon>
        <taxon>Pseudomonadota</taxon>
        <taxon>Alphaproteobacteria</taxon>
        <taxon>Hyphomicrobiales</taxon>
        <taxon>Aurantimonadaceae</taxon>
        <taxon>Aureimonas</taxon>
    </lineage>
</organism>
<dbReference type="InterPro" id="IPR009734">
    <property type="entry name" value="Myoviridae_GpU"/>
</dbReference>
<evidence type="ECO:0000313" key="2">
    <source>
        <dbReference type="Proteomes" id="UP000531216"/>
    </source>
</evidence>
<dbReference type="EMBL" id="JACIDO010000013">
    <property type="protein sequence ID" value="MBB3937949.1"/>
    <property type="molecule type" value="Genomic_DNA"/>
</dbReference>
<evidence type="ECO:0000313" key="1">
    <source>
        <dbReference type="EMBL" id="MBB3937949.1"/>
    </source>
</evidence>
<accession>A0A7W6FW46</accession>
<dbReference type="OrthoDB" id="7678146at2"/>
<proteinExistence type="predicted"/>
<dbReference type="Proteomes" id="UP000531216">
    <property type="component" value="Unassembled WGS sequence"/>
</dbReference>
<keyword evidence="2" id="KW-1185">Reference proteome</keyword>
<name>A0A7W6FW46_9HYPH</name>
<evidence type="ECO:0008006" key="3">
    <source>
        <dbReference type="Google" id="ProtNLM"/>
    </source>
</evidence>
<gene>
    <name evidence="1" type="ORF">GGR05_004118</name>
</gene>
<comment type="caution">
    <text evidence="1">The sequence shown here is derived from an EMBL/GenBank/DDBJ whole genome shotgun (WGS) entry which is preliminary data.</text>
</comment>
<reference evidence="1 2" key="1">
    <citation type="submission" date="2020-08" db="EMBL/GenBank/DDBJ databases">
        <title>Genomic Encyclopedia of Type Strains, Phase IV (KMG-IV): sequencing the most valuable type-strain genomes for metagenomic binning, comparative biology and taxonomic classification.</title>
        <authorList>
            <person name="Goeker M."/>
        </authorList>
    </citation>
    <scope>NUCLEOTIDE SEQUENCE [LARGE SCALE GENOMIC DNA]</scope>
    <source>
        <strain evidence="1 2">DSM 25024</strain>
    </source>
</reference>
<dbReference type="Pfam" id="PF06995">
    <property type="entry name" value="Phage_P2_GpU"/>
    <property type="match status" value="1"/>
</dbReference>
<protein>
    <recommendedName>
        <fullName evidence="3">Phage protein U</fullName>
    </recommendedName>
</protein>
<sequence length="145" mass="15535">MLYQIGTLSLDTAPFNVDDVDRTASADFAVKPIIGAGPRREFMGEGDDEIALSGQLLPLTIGGLTELETLHGFRRSGRQLPVMRGDGKMMGWFAITRIQEKHVDLDRSGVGFSIAHTITLIKVGPEGASAEIVPALLSLFGALGR</sequence>
<dbReference type="RefSeq" id="WP_090966127.1">
    <property type="nucleotide sequence ID" value="NZ_FOOA01000025.1"/>
</dbReference>